<evidence type="ECO:0000256" key="5">
    <source>
        <dbReference type="ARBA" id="ARBA00022989"/>
    </source>
</evidence>
<evidence type="ECO:0000313" key="11">
    <source>
        <dbReference type="EMBL" id="KAG8430596.1"/>
    </source>
</evidence>
<comment type="caution">
    <text evidence="11">The sequence shown here is derived from an EMBL/GenBank/DDBJ whole genome shotgun (WGS) entry which is preliminary data.</text>
</comment>
<evidence type="ECO:0000256" key="8">
    <source>
        <dbReference type="ARBA" id="ARBA00023286"/>
    </source>
</evidence>
<keyword evidence="7 10" id="KW-0472">Membrane</keyword>
<keyword evidence="9" id="KW-0407">Ion channel</keyword>
<dbReference type="AlphaFoldDB" id="A0A8T2IKC4"/>
<evidence type="ECO:0000256" key="9">
    <source>
        <dbReference type="ARBA" id="ARBA00023303"/>
    </source>
</evidence>
<evidence type="ECO:0000256" key="4">
    <source>
        <dbReference type="ARBA" id="ARBA00022692"/>
    </source>
</evidence>
<gene>
    <name evidence="11" type="ORF">GDO86_020325</name>
</gene>
<dbReference type="GO" id="GO:0004931">
    <property type="term" value="F:extracellularly ATP-gated monoatomic cation channel activity"/>
    <property type="evidence" value="ECO:0007669"/>
    <property type="project" value="TreeGrafter"/>
</dbReference>
<organism evidence="11 12">
    <name type="scientific">Hymenochirus boettgeri</name>
    <name type="common">Congo dwarf clawed frog</name>
    <dbReference type="NCBI Taxonomy" id="247094"/>
    <lineage>
        <taxon>Eukaryota</taxon>
        <taxon>Metazoa</taxon>
        <taxon>Chordata</taxon>
        <taxon>Craniata</taxon>
        <taxon>Vertebrata</taxon>
        <taxon>Euteleostomi</taxon>
        <taxon>Amphibia</taxon>
        <taxon>Batrachia</taxon>
        <taxon>Anura</taxon>
        <taxon>Pipoidea</taxon>
        <taxon>Pipidae</taxon>
        <taxon>Pipinae</taxon>
        <taxon>Hymenochirus</taxon>
    </lineage>
</organism>
<dbReference type="PANTHER" id="PTHR10125">
    <property type="entry name" value="P2X PURINOCEPTOR"/>
    <property type="match status" value="1"/>
</dbReference>
<keyword evidence="8" id="KW-1071">Ligand-gated ion channel</keyword>
<dbReference type="Pfam" id="PF00864">
    <property type="entry name" value="P2X_receptor"/>
    <property type="match status" value="1"/>
</dbReference>
<dbReference type="InterPro" id="IPR059116">
    <property type="entry name" value="P2X_receptor"/>
</dbReference>
<dbReference type="Proteomes" id="UP000812440">
    <property type="component" value="Unassembled WGS sequence"/>
</dbReference>
<evidence type="ECO:0000313" key="12">
    <source>
        <dbReference type="Proteomes" id="UP000812440"/>
    </source>
</evidence>
<evidence type="ECO:0000256" key="10">
    <source>
        <dbReference type="SAM" id="Phobius"/>
    </source>
</evidence>
<accession>A0A8T2IKC4</accession>
<evidence type="ECO:0000256" key="3">
    <source>
        <dbReference type="ARBA" id="ARBA00022448"/>
    </source>
</evidence>
<evidence type="ECO:0000256" key="6">
    <source>
        <dbReference type="ARBA" id="ARBA00023065"/>
    </source>
</evidence>
<name>A0A8T2IKC4_9PIPI</name>
<comment type="subcellular location">
    <subcellularLocation>
        <location evidence="1">Endomembrane system</location>
    </subcellularLocation>
</comment>
<dbReference type="GO" id="GO:0098794">
    <property type="term" value="C:postsynapse"/>
    <property type="evidence" value="ECO:0007669"/>
    <property type="project" value="GOC"/>
</dbReference>
<dbReference type="OrthoDB" id="494673at2759"/>
<keyword evidence="5 10" id="KW-1133">Transmembrane helix</keyword>
<dbReference type="PANTHER" id="PTHR10125:SF12">
    <property type="entry name" value="P2X PURINOCEPTOR 5"/>
    <property type="match status" value="1"/>
</dbReference>
<evidence type="ECO:0000256" key="2">
    <source>
        <dbReference type="ARBA" id="ARBA00009848"/>
    </source>
</evidence>
<dbReference type="GO" id="GO:0012505">
    <property type="term" value="C:endomembrane system"/>
    <property type="evidence" value="ECO:0007669"/>
    <property type="project" value="UniProtKB-SubCell"/>
</dbReference>
<keyword evidence="4 10" id="KW-0812">Transmembrane</keyword>
<evidence type="ECO:0000256" key="7">
    <source>
        <dbReference type="ARBA" id="ARBA00023136"/>
    </source>
</evidence>
<dbReference type="GO" id="GO:0005886">
    <property type="term" value="C:plasma membrane"/>
    <property type="evidence" value="ECO:0007669"/>
    <property type="project" value="TreeGrafter"/>
</dbReference>
<dbReference type="Gene3D" id="2.60.490.10">
    <property type="entry name" value="atp-gated p2x4 ion channel domain"/>
    <property type="match status" value="1"/>
</dbReference>
<keyword evidence="12" id="KW-1185">Reference proteome</keyword>
<sequence>MNEWVGQLMCVFFACVLLHGGVFVVKKGYQEVDTSVQSSVITKLKGVAFTNTSELGGEALGVVDYVIPPQGENVFFIVTNVIVTPNRDREWRLLGGEAVIAGNGVKTGRCLKTGLVNTNRHCEYFAWGPVEKKKKPKKPLLGKAKTSPSYIKNSIRFPKFDFSK</sequence>
<dbReference type="GO" id="GO:0070588">
    <property type="term" value="P:calcium ion transmembrane transport"/>
    <property type="evidence" value="ECO:0007669"/>
    <property type="project" value="TreeGrafter"/>
</dbReference>
<reference evidence="11" key="1">
    <citation type="thesis" date="2020" institute="ProQuest LLC" country="789 East Eisenhower Parkway, Ann Arbor, MI, USA">
        <title>Comparative Genomics and Chromosome Evolution.</title>
        <authorList>
            <person name="Mudd A.B."/>
        </authorList>
    </citation>
    <scope>NUCLEOTIDE SEQUENCE</scope>
    <source>
        <strain evidence="11">Female2</strain>
        <tissue evidence="11">Blood</tissue>
    </source>
</reference>
<comment type="similarity">
    <text evidence="2">Belongs to the P2X receptor family.</text>
</comment>
<evidence type="ECO:0000256" key="1">
    <source>
        <dbReference type="ARBA" id="ARBA00004308"/>
    </source>
</evidence>
<keyword evidence="6" id="KW-0406">Ion transport</keyword>
<keyword evidence="3" id="KW-0813">Transport</keyword>
<feature type="transmembrane region" description="Helical" evidence="10">
    <location>
        <begin position="6"/>
        <end position="25"/>
    </location>
</feature>
<dbReference type="EMBL" id="JAACNH010000805">
    <property type="protein sequence ID" value="KAG8430596.1"/>
    <property type="molecule type" value="Genomic_DNA"/>
</dbReference>
<proteinExistence type="inferred from homology"/>
<dbReference type="InterPro" id="IPR027309">
    <property type="entry name" value="P2X_extracellular_dom_sf"/>
</dbReference>
<protein>
    <submittedName>
        <fullName evidence="11">Uncharacterized protein</fullName>
    </submittedName>
</protein>